<accession>C3JC95</accession>
<dbReference type="Proteomes" id="UP000004295">
    <property type="component" value="Unassembled WGS sequence"/>
</dbReference>
<reference evidence="2 3" key="1">
    <citation type="submission" date="2009-04" db="EMBL/GenBank/DDBJ databases">
        <authorList>
            <person name="Sebastian Y."/>
            <person name="Madupu R."/>
            <person name="Durkin A.S."/>
            <person name="Torralba M."/>
            <person name="Methe B."/>
            <person name="Sutton G.G."/>
            <person name="Strausberg R.L."/>
            <person name="Nelson K.E."/>
        </authorList>
    </citation>
    <scope>NUCLEOTIDE SEQUENCE [LARGE SCALE GENOMIC DNA]</scope>
    <source>
        <strain evidence="3">ATCC 35406 / BCRC 14492 / JCM 8526 / NCTC 13058 / HG 370</strain>
    </source>
</reference>
<comment type="caution">
    <text evidence="2">The sequence shown here is derived from an EMBL/GenBank/DDBJ whole genome shotgun (WGS) entry which is preliminary data.</text>
</comment>
<dbReference type="EMBL" id="ACNN01000029">
    <property type="protein sequence ID" value="EEN82260.1"/>
    <property type="molecule type" value="Genomic_DNA"/>
</dbReference>
<feature type="transmembrane region" description="Helical" evidence="1">
    <location>
        <begin position="12"/>
        <end position="32"/>
    </location>
</feature>
<evidence type="ECO:0000313" key="2">
    <source>
        <dbReference type="EMBL" id="EEN82260.1"/>
    </source>
</evidence>
<organism evidence="2 3">
    <name type="scientific">Porphyromonas endodontalis (strain ATCC 35406 / DSM 24491 / JCM 8526 / CCUG 16442 / BCRC 14492 / NCTC 13058 / HG 370)</name>
    <name type="common">Bacteroides endodontalis</name>
    <dbReference type="NCBI Taxonomy" id="553175"/>
    <lineage>
        <taxon>Bacteria</taxon>
        <taxon>Pseudomonadati</taxon>
        <taxon>Bacteroidota</taxon>
        <taxon>Bacteroidia</taxon>
        <taxon>Bacteroidales</taxon>
        <taxon>Porphyromonadaceae</taxon>
        <taxon>Porphyromonas</taxon>
    </lineage>
</organism>
<keyword evidence="1" id="KW-0812">Transmembrane</keyword>
<evidence type="ECO:0000256" key="1">
    <source>
        <dbReference type="SAM" id="Phobius"/>
    </source>
</evidence>
<dbReference type="AlphaFoldDB" id="C3JC95"/>
<evidence type="ECO:0000313" key="3">
    <source>
        <dbReference type="Proteomes" id="UP000004295"/>
    </source>
</evidence>
<proteinExistence type="predicted"/>
<keyword evidence="3" id="KW-1185">Reference proteome</keyword>
<name>C3JC95_POREA</name>
<gene>
    <name evidence="2" type="ORF">POREN0001_0495</name>
</gene>
<keyword evidence="1" id="KW-0472">Membrane</keyword>
<sequence length="55" mass="6445">MFLRLSRSWYRLPIYLYGAVCTTSFISLLLALPSRIERKIKREKPSLLEIGFSPL</sequence>
<keyword evidence="1" id="KW-1133">Transmembrane helix</keyword>
<protein>
    <submittedName>
        <fullName evidence="2">Uncharacterized protein</fullName>
    </submittedName>
</protein>